<dbReference type="SUPFAM" id="SSF52540">
    <property type="entry name" value="P-loop containing nucleoside triphosphate hydrolases"/>
    <property type="match status" value="1"/>
</dbReference>
<dbReference type="InterPro" id="IPR050238">
    <property type="entry name" value="DNA_Rep/Repair_Clamp_Loader"/>
</dbReference>
<dbReference type="InterPro" id="IPR027417">
    <property type="entry name" value="P-loop_NTPase"/>
</dbReference>
<dbReference type="GO" id="GO:0006261">
    <property type="term" value="P:DNA-templated DNA replication"/>
    <property type="evidence" value="ECO:0007669"/>
    <property type="project" value="TreeGrafter"/>
</dbReference>
<dbReference type="PANTHER" id="PTHR11669:SF8">
    <property type="entry name" value="DNA POLYMERASE III SUBUNIT DELTA"/>
    <property type="match status" value="1"/>
</dbReference>
<protein>
    <submittedName>
        <fullName evidence="1">DNA polymerase III subunit delta</fullName>
    </submittedName>
</protein>
<dbReference type="Gene3D" id="3.40.50.300">
    <property type="entry name" value="P-loop containing nucleotide triphosphate hydrolases"/>
    <property type="match status" value="1"/>
</dbReference>
<name>A0A367RLM2_NOSPU</name>
<dbReference type="EMBL" id="LXQE01000147">
    <property type="protein sequence ID" value="RCJ36771.1"/>
    <property type="molecule type" value="Genomic_DNA"/>
</dbReference>
<dbReference type="Proteomes" id="UP000252085">
    <property type="component" value="Unassembled WGS sequence"/>
</dbReference>
<evidence type="ECO:0000313" key="1">
    <source>
        <dbReference type="EMBL" id="RCJ36771.1"/>
    </source>
</evidence>
<reference evidence="1 2" key="1">
    <citation type="submission" date="2016-04" db="EMBL/GenBank/DDBJ databases">
        <authorList>
            <person name="Evans L.H."/>
            <person name="Alamgir A."/>
            <person name="Owens N."/>
            <person name="Weber N.D."/>
            <person name="Virtaneva K."/>
            <person name="Barbian K."/>
            <person name="Babar A."/>
            <person name="Rosenke K."/>
        </authorList>
    </citation>
    <scope>NUCLEOTIDE SEQUENCE [LARGE SCALE GENOMIC DNA]</scope>
    <source>
        <strain evidence="1">NIES-2108</strain>
    </source>
</reference>
<accession>A0A367RLM2</accession>
<sequence>MTNDPFAPVIGQQQAIELLNQAVRQNRVPPAYLFVGPDGVGRSLAARCFVELLFSSGMGVTASLQNRLRQGNHPALLWVQPTYQYQGQRLTAAEAVEKGLKRKAPPVIRLEQIREITEFLGRPPLEAPRNVVVLEEAQTMAEAAANALLKTLEEPGQATLILIAPTPESVLPTLVSRCQRIPFYRLDAQSLAVVLTQTNHQEILQNQAVLSIAAGSAGSAIASYEQLQAIPDELLEDLKKAPKSYRNALELAKKIDKDLDTEAQLWLVDYLQQFYWQQWHQPSIINQLEQSRKHLLSYAQPRLVWECLLLSVYQKSNSIYPTHR</sequence>
<dbReference type="PANTHER" id="PTHR11669">
    <property type="entry name" value="REPLICATION FACTOR C / DNA POLYMERASE III GAMMA-TAU SUBUNIT"/>
    <property type="match status" value="1"/>
</dbReference>
<organism evidence="1 2">
    <name type="scientific">Nostoc punctiforme NIES-2108</name>
    <dbReference type="NCBI Taxonomy" id="1356359"/>
    <lineage>
        <taxon>Bacteria</taxon>
        <taxon>Bacillati</taxon>
        <taxon>Cyanobacteriota</taxon>
        <taxon>Cyanophyceae</taxon>
        <taxon>Nostocales</taxon>
        <taxon>Nostocaceae</taxon>
        <taxon>Nostoc</taxon>
    </lineage>
</organism>
<dbReference type="AlphaFoldDB" id="A0A367RLM2"/>
<gene>
    <name evidence="1" type="ORF">A6769_14810</name>
</gene>
<dbReference type="Pfam" id="PF13177">
    <property type="entry name" value="DNA_pol3_delta2"/>
    <property type="match status" value="1"/>
</dbReference>
<comment type="caution">
    <text evidence="1">The sequence shown here is derived from an EMBL/GenBank/DDBJ whole genome shotgun (WGS) entry which is preliminary data.</text>
</comment>
<evidence type="ECO:0000313" key="2">
    <source>
        <dbReference type="Proteomes" id="UP000252085"/>
    </source>
</evidence>
<proteinExistence type="predicted"/>
<dbReference type="NCBIfam" id="NF005638">
    <property type="entry name" value="PRK07399.1"/>
    <property type="match status" value="1"/>
</dbReference>